<accession>A0A2C9UVT9</accession>
<keyword evidence="1" id="KW-0732">Signal</keyword>
<name>A0A2C9UVT9_MANES</name>
<dbReference type="EMBL" id="CM004398">
    <property type="protein sequence ID" value="OAY35800.1"/>
    <property type="molecule type" value="Genomic_DNA"/>
</dbReference>
<feature type="signal peptide" evidence="1">
    <location>
        <begin position="1"/>
        <end position="20"/>
    </location>
</feature>
<evidence type="ECO:0000256" key="1">
    <source>
        <dbReference type="SAM" id="SignalP"/>
    </source>
</evidence>
<reference evidence="2" key="1">
    <citation type="submission" date="2016-02" db="EMBL/GenBank/DDBJ databases">
        <title>WGS assembly of Manihot esculenta.</title>
        <authorList>
            <person name="Bredeson J.V."/>
            <person name="Prochnik S.E."/>
            <person name="Lyons J.B."/>
            <person name="Schmutz J."/>
            <person name="Grimwood J."/>
            <person name="Vrebalov J."/>
            <person name="Bart R.S."/>
            <person name="Amuge T."/>
            <person name="Ferguson M.E."/>
            <person name="Green R."/>
            <person name="Putnam N."/>
            <person name="Stites J."/>
            <person name="Rounsley S."/>
            <person name="Rokhsar D.S."/>
        </authorList>
    </citation>
    <scope>NUCLEOTIDE SEQUENCE [LARGE SCALE GENOMIC DNA]</scope>
    <source>
        <tissue evidence="2">Leaf</tissue>
    </source>
</reference>
<dbReference type="AlphaFoldDB" id="A0A2C9UVT9"/>
<organism evidence="2">
    <name type="scientific">Manihot esculenta</name>
    <name type="common">Cassava</name>
    <name type="synonym">Jatropha manihot</name>
    <dbReference type="NCBI Taxonomy" id="3983"/>
    <lineage>
        <taxon>Eukaryota</taxon>
        <taxon>Viridiplantae</taxon>
        <taxon>Streptophyta</taxon>
        <taxon>Embryophyta</taxon>
        <taxon>Tracheophyta</taxon>
        <taxon>Spermatophyta</taxon>
        <taxon>Magnoliopsida</taxon>
        <taxon>eudicotyledons</taxon>
        <taxon>Gunneridae</taxon>
        <taxon>Pentapetalae</taxon>
        <taxon>rosids</taxon>
        <taxon>fabids</taxon>
        <taxon>Malpighiales</taxon>
        <taxon>Euphorbiaceae</taxon>
        <taxon>Crotonoideae</taxon>
        <taxon>Manihoteae</taxon>
        <taxon>Manihot</taxon>
    </lineage>
</organism>
<evidence type="ECO:0000313" key="2">
    <source>
        <dbReference type="EMBL" id="OAY35800.1"/>
    </source>
</evidence>
<sequence length="86" mass="9991">MEKINFSILILFILNHQTLVLKNLCSHFLFLYIESKISMDVSLMADMKISIYVSMPVCKFALYRQNCISNSNQLSPPYFSKSQSLF</sequence>
<proteinExistence type="predicted"/>
<protein>
    <submittedName>
        <fullName evidence="2">Uncharacterized protein</fullName>
    </submittedName>
</protein>
<gene>
    <name evidence="2" type="ORF">MANES_12G131500</name>
</gene>
<feature type="chain" id="PRO_5013356482" evidence="1">
    <location>
        <begin position="21"/>
        <end position="86"/>
    </location>
</feature>